<dbReference type="Proteomes" id="UP001500729">
    <property type="component" value="Unassembled WGS sequence"/>
</dbReference>
<evidence type="ECO:0000256" key="1">
    <source>
        <dbReference type="ARBA" id="ARBA00023015"/>
    </source>
</evidence>
<reference evidence="7" key="1">
    <citation type="journal article" date="2019" name="Int. J. Syst. Evol. Microbiol.">
        <title>The Global Catalogue of Microorganisms (GCM) 10K type strain sequencing project: providing services to taxonomists for standard genome sequencing and annotation.</title>
        <authorList>
            <consortium name="The Broad Institute Genomics Platform"/>
            <consortium name="The Broad Institute Genome Sequencing Center for Infectious Disease"/>
            <person name="Wu L."/>
            <person name="Ma J."/>
        </authorList>
    </citation>
    <scope>NUCLEOTIDE SEQUENCE [LARGE SCALE GENOMIC DNA]</scope>
    <source>
        <strain evidence="7">JCM 10303</strain>
    </source>
</reference>
<dbReference type="SUPFAM" id="SSF46689">
    <property type="entry name" value="Homeodomain-like"/>
    <property type="match status" value="1"/>
</dbReference>
<comment type="caution">
    <text evidence="6">The sequence shown here is derived from an EMBL/GenBank/DDBJ whole genome shotgun (WGS) entry which is preliminary data.</text>
</comment>
<dbReference type="InterPro" id="IPR004111">
    <property type="entry name" value="Repressor_TetR_C"/>
</dbReference>
<evidence type="ECO:0000313" key="7">
    <source>
        <dbReference type="Proteomes" id="UP001500729"/>
    </source>
</evidence>
<proteinExistence type="predicted"/>
<dbReference type="InterPro" id="IPR036271">
    <property type="entry name" value="Tet_transcr_reg_TetR-rel_C_sf"/>
</dbReference>
<keyword evidence="1" id="KW-0805">Transcription regulation</keyword>
<keyword evidence="7" id="KW-1185">Reference proteome</keyword>
<feature type="DNA-binding region" description="H-T-H motif" evidence="4">
    <location>
        <begin position="17"/>
        <end position="36"/>
    </location>
</feature>
<name>A0ABP3NCX5_SACER</name>
<evidence type="ECO:0000313" key="6">
    <source>
        <dbReference type="EMBL" id="GAA0540996.1"/>
    </source>
</evidence>
<keyword evidence="3" id="KW-0804">Transcription</keyword>
<dbReference type="Pfam" id="PF00440">
    <property type="entry name" value="TetR_N"/>
    <property type="match status" value="1"/>
</dbReference>
<feature type="domain" description="HTH tetR-type" evidence="5">
    <location>
        <begin position="1"/>
        <end position="54"/>
    </location>
</feature>
<keyword evidence="2 4" id="KW-0238">DNA-binding</keyword>
<evidence type="ECO:0000256" key="4">
    <source>
        <dbReference type="PROSITE-ProRule" id="PRU00335"/>
    </source>
</evidence>
<dbReference type="Gene3D" id="1.10.357.10">
    <property type="entry name" value="Tetracycline Repressor, domain 2"/>
    <property type="match status" value="1"/>
</dbReference>
<evidence type="ECO:0000256" key="2">
    <source>
        <dbReference type="ARBA" id="ARBA00023125"/>
    </source>
</evidence>
<dbReference type="EMBL" id="BAAAGS010000032">
    <property type="protein sequence ID" value="GAA0540996.1"/>
    <property type="molecule type" value="Genomic_DNA"/>
</dbReference>
<evidence type="ECO:0000256" key="3">
    <source>
        <dbReference type="ARBA" id="ARBA00023163"/>
    </source>
</evidence>
<organism evidence="6 7">
    <name type="scientific">Saccharopolyspora erythraea</name>
    <name type="common">Streptomyces erythraeus</name>
    <dbReference type="NCBI Taxonomy" id="1836"/>
    <lineage>
        <taxon>Bacteria</taxon>
        <taxon>Bacillati</taxon>
        <taxon>Actinomycetota</taxon>
        <taxon>Actinomycetes</taxon>
        <taxon>Pseudonocardiales</taxon>
        <taxon>Pseudonocardiaceae</taxon>
        <taxon>Saccharopolyspora</taxon>
    </lineage>
</organism>
<dbReference type="InterPro" id="IPR009057">
    <property type="entry name" value="Homeodomain-like_sf"/>
</dbReference>
<accession>A0ABP3NCX5</accession>
<dbReference type="InterPro" id="IPR001647">
    <property type="entry name" value="HTH_TetR"/>
</dbReference>
<dbReference type="PROSITE" id="PS50977">
    <property type="entry name" value="HTH_TETR_2"/>
    <property type="match status" value="1"/>
</dbReference>
<evidence type="ECO:0000259" key="5">
    <source>
        <dbReference type="PROSITE" id="PS50977"/>
    </source>
</evidence>
<dbReference type="SUPFAM" id="SSF48498">
    <property type="entry name" value="Tetracyclin repressor-like, C-terminal domain"/>
    <property type="match status" value="1"/>
</dbReference>
<protein>
    <submittedName>
        <fullName evidence="6">TetR/AcrR family transcriptional regulator</fullName>
    </submittedName>
</protein>
<dbReference type="Pfam" id="PF02909">
    <property type="entry name" value="TetR_C_1"/>
    <property type="match status" value="1"/>
</dbReference>
<sequence>MDTALRLIELHGADGLSMRRLGAALGADATAVYRYFDGKHQLVLAIADELIGRTFADFHPSGDWVADLRTAAELIYRTNRAHPRAAMLVTSVVTGRGHEVAAVETMLGILRGAGFAPADAVRHYHCFISLVLAFSALDSTIDAADPEQLHAEAATWHDVYRALPAEQYPNIAAGADELDVQMQSTPFHTTLELLLSAIAAQAPDPA</sequence>
<gene>
    <name evidence="6" type="ORF">GCM10009533_45050</name>
</gene>
<dbReference type="Gene3D" id="1.10.10.60">
    <property type="entry name" value="Homeodomain-like"/>
    <property type="match status" value="1"/>
</dbReference>